<comment type="caution">
    <text evidence="2">The sequence shown here is derived from an EMBL/GenBank/DDBJ whole genome shotgun (WGS) entry which is preliminary data.</text>
</comment>
<reference evidence="2 3" key="1">
    <citation type="submission" date="2018-03" db="EMBL/GenBank/DDBJ databases">
        <title>Genomic Encyclopedia of Archaeal and Bacterial Type Strains, Phase II (KMG-II): from individual species to whole genera.</title>
        <authorList>
            <person name="Goeker M."/>
        </authorList>
    </citation>
    <scope>NUCLEOTIDE SEQUENCE [LARGE SCALE GENOMIC DNA]</scope>
    <source>
        <strain evidence="2 3">DSM 101533</strain>
    </source>
</reference>
<dbReference type="AlphaFoldDB" id="A0A2T0W0E7"/>
<evidence type="ECO:0008006" key="4">
    <source>
        <dbReference type="Google" id="ProtNLM"/>
    </source>
</evidence>
<sequence length="173" mass="18233">MKLKTFLKDLGVGWTGSVKAETPVVSGNELGTEESSEPPKIGGNIPQQTVTSKEKIMSTDISGLSGIGGFIGACLVDSETGLMMASEGGGKLDLEAAGAANTEVVKAKLSAIEMLGLDDRIDDILITLGKQFHLIRPLEQSPTVFLYVALDKKSANLGMARVQVKKVEQTLSL</sequence>
<evidence type="ECO:0000313" key="2">
    <source>
        <dbReference type="EMBL" id="PRY78251.1"/>
    </source>
</evidence>
<organism evidence="2 3">
    <name type="scientific">Yoonia maritima</name>
    <dbReference type="NCBI Taxonomy" id="1435347"/>
    <lineage>
        <taxon>Bacteria</taxon>
        <taxon>Pseudomonadati</taxon>
        <taxon>Pseudomonadota</taxon>
        <taxon>Alphaproteobacteria</taxon>
        <taxon>Rhodobacterales</taxon>
        <taxon>Paracoccaceae</taxon>
        <taxon>Yoonia</taxon>
    </lineage>
</organism>
<gene>
    <name evidence="2" type="ORF">CLV80_104217</name>
</gene>
<dbReference type="SUPFAM" id="SSF103196">
    <property type="entry name" value="Roadblock/LC7 domain"/>
    <property type="match status" value="1"/>
</dbReference>
<keyword evidence="3" id="KW-1185">Reference proteome</keyword>
<feature type="region of interest" description="Disordered" evidence="1">
    <location>
        <begin position="26"/>
        <end position="46"/>
    </location>
</feature>
<protein>
    <recommendedName>
        <fullName evidence="4">Roadblock/LAMTOR2 domain-containing protein</fullName>
    </recommendedName>
</protein>
<proteinExistence type="predicted"/>
<name>A0A2T0W0E7_9RHOB</name>
<dbReference type="EMBL" id="PVTP01000004">
    <property type="protein sequence ID" value="PRY78251.1"/>
    <property type="molecule type" value="Genomic_DNA"/>
</dbReference>
<dbReference type="Proteomes" id="UP000238007">
    <property type="component" value="Unassembled WGS sequence"/>
</dbReference>
<accession>A0A2T0W0E7</accession>
<evidence type="ECO:0000256" key="1">
    <source>
        <dbReference type="SAM" id="MobiDB-lite"/>
    </source>
</evidence>
<evidence type="ECO:0000313" key="3">
    <source>
        <dbReference type="Proteomes" id="UP000238007"/>
    </source>
</evidence>